<comment type="subcellular location">
    <subcellularLocation>
        <location evidence="1">Cytoplasm</location>
        <location evidence="1">Nucleoid</location>
    </subcellularLocation>
</comment>
<dbReference type="Pfam" id="PF00816">
    <property type="entry name" value="Histone_HNS"/>
    <property type="match status" value="2"/>
</dbReference>
<keyword evidence="4" id="KW-0238">DNA-binding</keyword>
<evidence type="ECO:0000313" key="7">
    <source>
        <dbReference type="EMBL" id="MEJ8824934.1"/>
    </source>
</evidence>
<feature type="domain" description="DNA-binding protein H-NS-like C-terminal" evidence="6">
    <location>
        <begin position="60"/>
        <end position="103"/>
    </location>
</feature>
<dbReference type="SUPFAM" id="SSF81273">
    <property type="entry name" value="H-NS histone-like proteins"/>
    <property type="match status" value="2"/>
</dbReference>
<keyword evidence="3" id="KW-0963">Cytoplasm</keyword>
<evidence type="ECO:0000256" key="3">
    <source>
        <dbReference type="ARBA" id="ARBA00022490"/>
    </source>
</evidence>
<dbReference type="EMBL" id="JBBKZV010000017">
    <property type="protein sequence ID" value="MEJ8824934.1"/>
    <property type="molecule type" value="Genomic_DNA"/>
</dbReference>
<protein>
    <submittedName>
        <fullName evidence="7">H-NS family nucleoid-associated regulatory protein</fullName>
    </submittedName>
</protein>
<dbReference type="RefSeq" id="WP_340365957.1">
    <property type="nucleotide sequence ID" value="NZ_JBBKZV010000017.1"/>
</dbReference>
<evidence type="ECO:0000313" key="8">
    <source>
        <dbReference type="Proteomes" id="UP001363010"/>
    </source>
</evidence>
<sequence>MAQSYAQIQKQIASLQRQAEAIRQGEIKGVVDRIKVAIAHYGLTPEQLFETPKTAKPNKLAQTTASSVKFADNKGNVWSGRGPRPRWLRDALAAGASIDDYKPATGIAVATHVPAGTGKPARKVKRAPSKVLYGDDTGNTWTGRGPKPGWVKSALAAGKDLADLVK</sequence>
<gene>
    <name evidence="7" type="ORF">WKW80_23385</name>
</gene>
<dbReference type="Proteomes" id="UP001363010">
    <property type="component" value="Unassembled WGS sequence"/>
</dbReference>
<dbReference type="Gene3D" id="4.10.430.10">
    <property type="entry name" value="Histone-like protein H-NS, C-terminal domain"/>
    <property type="match status" value="2"/>
</dbReference>
<name>A0ABU8W4G4_9BURK</name>
<dbReference type="InterPro" id="IPR037150">
    <property type="entry name" value="H-NS_C_dom_sf"/>
</dbReference>
<evidence type="ECO:0000256" key="4">
    <source>
        <dbReference type="ARBA" id="ARBA00023125"/>
    </source>
</evidence>
<comment type="similarity">
    <text evidence="2">Belongs to the histone-like protein H-NS family.</text>
</comment>
<evidence type="ECO:0000256" key="5">
    <source>
        <dbReference type="SAM" id="MobiDB-lite"/>
    </source>
</evidence>
<evidence type="ECO:0000256" key="1">
    <source>
        <dbReference type="ARBA" id="ARBA00004453"/>
    </source>
</evidence>
<dbReference type="InterPro" id="IPR027444">
    <property type="entry name" value="H-NS_C_dom"/>
</dbReference>
<dbReference type="SMART" id="SM00528">
    <property type="entry name" value="HNS"/>
    <property type="match status" value="2"/>
</dbReference>
<organism evidence="7 8">
    <name type="scientific">Variovorax humicola</name>
    <dbReference type="NCBI Taxonomy" id="1769758"/>
    <lineage>
        <taxon>Bacteria</taxon>
        <taxon>Pseudomonadati</taxon>
        <taxon>Pseudomonadota</taxon>
        <taxon>Betaproteobacteria</taxon>
        <taxon>Burkholderiales</taxon>
        <taxon>Comamonadaceae</taxon>
        <taxon>Variovorax</taxon>
    </lineage>
</organism>
<reference evidence="7 8" key="1">
    <citation type="submission" date="2024-03" db="EMBL/GenBank/DDBJ databases">
        <title>Novel species of the genus Variovorax.</title>
        <authorList>
            <person name="Liu Q."/>
            <person name="Xin Y.-H."/>
        </authorList>
    </citation>
    <scope>NUCLEOTIDE SEQUENCE [LARGE SCALE GENOMIC DNA]</scope>
    <source>
        <strain evidence="7 8">KACC 18501</strain>
    </source>
</reference>
<feature type="region of interest" description="Disordered" evidence="5">
    <location>
        <begin position="115"/>
        <end position="150"/>
    </location>
</feature>
<comment type="caution">
    <text evidence="7">The sequence shown here is derived from an EMBL/GenBank/DDBJ whole genome shotgun (WGS) entry which is preliminary data.</text>
</comment>
<dbReference type="PANTHER" id="PTHR38097:SF2">
    <property type="entry name" value="DNA-BINDING PROTEIN STPA"/>
    <property type="match status" value="1"/>
</dbReference>
<evidence type="ECO:0000259" key="6">
    <source>
        <dbReference type="SMART" id="SM00528"/>
    </source>
</evidence>
<evidence type="ECO:0000256" key="2">
    <source>
        <dbReference type="ARBA" id="ARBA00010610"/>
    </source>
</evidence>
<feature type="domain" description="DNA-binding protein H-NS-like C-terminal" evidence="6">
    <location>
        <begin position="123"/>
        <end position="166"/>
    </location>
</feature>
<dbReference type="PANTHER" id="PTHR38097">
    <property type="match status" value="1"/>
</dbReference>
<accession>A0ABU8W4G4</accession>
<proteinExistence type="inferred from homology"/>
<keyword evidence="8" id="KW-1185">Reference proteome</keyword>